<gene>
    <name evidence="4" type="ORF">H3143_01305</name>
</gene>
<dbReference type="SUPFAM" id="SSF46565">
    <property type="entry name" value="Chaperone J-domain"/>
    <property type="match status" value="2"/>
</dbReference>
<keyword evidence="2" id="KW-1133">Transmembrane helix</keyword>
<dbReference type="PANTHER" id="PTHR43096:SF10">
    <property type="entry name" value="CHAPERONE PROTEIN DNAJ A6, CHLOROPLASTIC"/>
    <property type="match status" value="1"/>
</dbReference>
<dbReference type="InterPro" id="IPR001623">
    <property type="entry name" value="DnaJ_domain"/>
</dbReference>
<dbReference type="EMBL" id="CP059674">
    <property type="protein sequence ID" value="QMT98754.1"/>
    <property type="molecule type" value="Genomic_DNA"/>
</dbReference>
<evidence type="ECO:0000256" key="1">
    <source>
        <dbReference type="SAM" id="MobiDB-lite"/>
    </source>
</evidence>
<feature type="domain" description="J" evidence="3">
    <location>
        <begin position="8"/>
        <end position="72"/>
    </location>
</feature>
<dbReference type="PRINTS" id="PR00625">
    <property type="entry name" value="JDOMAIN"/>
</dbReference>
<feature type="transmembrane region" description="Helical" evidence="2">
    <location>
        <begin position="314"/>
        <end position="334"/>
    </location>
</feature>
<reference evidence="4 5" key="1">
    <citation type="journal article" date="2017" name="Int. J. Syst. Evol. Microbiol.">
        <title>Mycoplasma tullyi sp. nov., isolated from penguins of the genus Spheniscus.</title>
        <authorList>
            <person name="Yavari C.A."/>
            <person name="Ramirez A.S."/>
            <person name="Nicholas R.A.J."/>
            <person name="Radford A.D."/>
            <person name="Darby A.C."/>
            <person name="Bradbury J.M."/>
        </authorList>
    </citation>
    <scope>NUCLEOTIDE SEQUENCE [LARGE SCALE GENOMIC DNA]</scope>
    <source>
        <strain evidence="4 5">56A97T</strain>
    </source>
</reference>
<dbReference type="KEGG" id="mtuy:H3143_01305"/>
<feature type="transmembrane region" description="Helical" evidence="2">
    <location>
        <begin position="276"/>
        <end position="294"/>
    </location>
</feature>
<evidence type="ECO:0000256" key="2">
    <source>
        <dbReference type="SAM" id="Phobius"/>
    </source>
</evidence>
<dbReference type="Proteomes" id="UP000514704">
    <property type="component" value="Chromosome"/>
</dbReference>
<organism evidence="4 5">
    <name type="scientific">Mycoplasma tullyi</name>
    <dbReference type="NCBI Taxonomy" id="1612150"/>
    <lineage>
        <taxon>Bacteria</taxon>
        <taxon>Bacillati</taxon>
        <taxon>Mycoplasmatota</taxon>
        <taxon>Mollicutes</taxon>
        <taxon>Mycoplasmataceae</taxon>
        <taxon>Mycoplasma</taxon>
    </lineage>
</organism>
<accession>A0A7D7XW60</accession>
<keyword evidence="2" id="KW-0472">Membrane</keyword>
<feature type="compositionally biased region" description="Basic and acidic residues" evidence="1">
    <location>
        <begin position="195"/>
        <end position="244"/>
    </location>
</feature>
<protein>
    <submittedName>
        <fullName evidence="4">DnaJ domain-containing protein</fullName>
    </submittedName>
</protein>
<name>A0A7D7XW60_9MOLU</name>
<dbReference type="PANTHER" id="PTHR43096">
    <property type="entry name" value="DNAJ HOMOLOG 1, MITOCHONDRIAL-RELATED"/>
    <property type="match status" value="1"/>
</dbReference>
<dbReference type="Pfam" id="PF00226">
    <property type="entry name" value="DnaJ"/>
    <property type="match status" value="2"/>
</dbReference>
<dbReference type="GO" id="GO:0005737">
    <property type="term" value="C:cytoplasm"/>
    <property type="evidence" value="ECO:0007669"/>
    <property type="project" value="TreeGrafter"/>
</dbReference>
<dbReference type="InterPro" id="IPR036869">
    <property type="entry name" value="J_dom_sf"/>
</dbReference>
<dbReference type="RefSeq" id="WP_182079027.1">
    <property type="nucleotide sequence ID" value="NZ_CP059674.1"/>
</dbReference>
<dbReference type="Gene3D" id="1.10.287.110">
    <property type="entry name" value="DnaJ domain"/>
    <property type="match status" value="2"/>
</dbReference>
<evidence type="ECO:0000313" key="4">
    <source>
        <dbReference type="EMBL" id="QMT98754.1"/>
    </source>
</evidence>
<feature type="domain" description="J" evidence="3">
    <location>
        <begin position="99"/>
        <end position="163"/>
    </location>
</feature>
<keyword evidence="2" id="KW-0812">Transmembrane</keyword>
<dbReference type="CDD" id="cd06257">
    <property type="entry name" value="DnaJ"/>
    <property type="match status" value="2"/>
</dbReference>
<dbReference type="GO" id="GO:0042026">
    <property type="term" value="P:protein refolding"/>
    <property type="evidence" value="ECO:0007669"/>
    <property type="project" value="TreeGrafter"/>
</dbReference>
<feature type="region of interest" description="Disordered" evidence="1">
    <location>
        <begin position="182"/>
        <end position="249"/>
    </location>
</feature>
<sequence length="383" mass="44726">MRPFVESNYYEILGVSETASKEDIKRAFRRLAREYHPDVNKAPDAEAKFKEINRAYSILSNETTRFDFDRRLKQRRAKAAAASTNNTTPFFYQRSQNQNYYEILKVNQNDSIEKITIQYKMMRLQYSTVFAKDAHSAEMGRRIERAYEVLGDSFKRSRYDQYLRLANTTLMSFEVWCAKNPEEPPVKKKANPPPIREDKKSKEDKKAKEEKKAKAKAEKQAEAEKITEQVKAKKEKKQKVEKPPKQVQPVDPDLLFGKRWNDSSRMMKIITNVQSILSYILILCIIFSLTLIFLQNNSVVEKFYDELSVGWFPFVWLLFATITLLSFLNIYLANDFSSTNPDFKKVKVVWIITAVLFIGVFYASYLTKKAIEAQEVHDKTVNT</sequence>
<dbReference type="SMART" id="SM00271">
    <property type="entry name" value="DnaJ"/>
    <property type="match status" value="2"/>
</dbReference>
<evidence type="ECO:0000259" key="3">
    <source>
        <dbReference type="PROSITE" id="PS50076"/>
    </source>
</evidence>
<feature type="transmembrane region" description="Helical" evidence="2">
    <location>
        <begin position="346"/>
        <end position="365"/>
    </location>
</feature>
<keyword evidence="5" id="KW-1185">Reference proteome</keyword>
<dbReference type="PROSITE" id="PS50076">
    <property type="entry name" value="DNAJ_2"/>
    <property type="match status" value="2"/>
</dbReference>
<dbReference type="AlphaFoldDB" id="A0A7D7XW60"/>
<dbReference type="GO" id="GO:0051082">
    <property type="term" value="F:unfolded protein binding"/>
    <property type="evidence" value="ECO:0007669"/>
    <property type="project" value="TreeGrafter"/>
</dbReference>
<proteinExistence type="predicted"/>
<evidence type="ECO:0000313" key="5">
    <source>
        <dbReference type="Proteomes" id="UP000514704"/>
    </source>
</evidence>